<keyword evidence="4" id="KW-1185">Reference proteome</keyword>
<dbReference type="InterPro" id="IPR008828">
    <property type="entry name" value="Sin1/Avo1"/>
</dbReference>
<dbReference type="GO" id="GO:0005886">
    <property type="term" value="C:plasma membrane"/>
    <property type="evidence" value="ECO:0007669"/>
    <property type="project" value="TreeGrafter"/>
</dbReference>
<evidence type="ECO:0000259" key="2">
    <source>
        <dbReference type="Pfam" id="PF16978"/>
    </source>
</evidence>
<dbReference type="GO" id="GO:0005546">
    <property type="term" value="F:phosphatidylinositol-4,5-bisphosphate binding"/>
    <property type="evidence" value="ECO:0007669"/>
    <property type="project" value="TreeGrafter"/>
</dbReference>
<name>A0A813TWW5_9BILA</name>
<dbReference type="OrthoDB" id="241990at2759"/>
<evidence type="ECO:0000313" key="3">
    <source>
        <dbReference type="EMBL" id="CAF0818471.1"/>
    </source>
</evidence>
<dbReference type="GO" id="GO:0038203">
    <property type="term" value="P:TORC2 signaling"/>
    <property type="evidence" value="ECO:0007669"/>
    <property type="project" value="TreeGrafter"/>
</dbReference>
<dbReference type="PANTHER" id="PTHR13335">
    <property type="entry name" value="TARGET OF RAPAMYCIN COMPLEX 2 SUBUNIT MAPKAP1"/>
    <property type="match status" value="1"/>
</dbReference>
<dbReference type="PANTHER" id="PTHR13335:SF1">
    <property type="entry name" value="TARGET OF RAPAMYCIN COMPLEX 2 SUBUNIT MAPKAP1"/>
    <property type="match status" value="1"/>
</dbReference>
<evidence type="ECO:0000313" key="4">
    <source>
        <dbReference type="Proteomes" id="UP000663879"/>
    </source>
</evidence>
<feature type="domain" description="CRIM" evidence="2">
    <location>
        <begin position="150"/>
        <end position="275"/>
    </location>
</feature>
<gene>
    <name evidence="3" type="ORF">OXX778_LOCUS7337</name>
</gene>
<comment type="similarity">
    <text evidence="1">Belongs to the SIN1 family.</text>
</comment>
<sequence length="423" mass="49632">MIGFSHLLDISSDDDEDVNGFEKSRVFLDHLRKCFIAIDENNFCEQGILTDLKISSDIKKSEKNLEQNVFLLGKRIEENAYDFNQITRNEETRNSMATRGSKPLLRFNSFGFETNESTKPIKEEPIDLHQNTLNLYELEVENSKTKPIISPLTQLLQKPVESPFLSYSRFESMLQDPYETKSFVIFIPTNEARSPIQINIFNTALVSDLIGLICYKYSIENRQPILKYDSVENYELKIADESGLFDDELMIESNQKLSKYGFKFLALVEKNKNESGINRQYSNTEKVVVKVNYTDDSPSEFFEFDSDNIQMKEVYKKIYQAKTEKIDLFCPRIDYKMEYVNKTGKEIDLENSFLSDFKKKYEFVFYRINSTRRESLTRNSICSLSFEMTQRPDVTRTVNENNKYELKYIGQWKRDKFKIGNLT</sequence>
<proteinExistence type="inferred from homology"/>
<organism evidence="3 4">
    <name type="scientific">Brachionus calyciflorus</name>
    <dbReference type="NCBI Taxonomy" id="104777"/>
    <lineage>
        <taxon>Eukaryota</taxon>
        <taxon>Metazoa</taxon>
        <taxon>Spiralia</taxon>
        <taxon>Gnathifera</taxon>
        <taxon>Rotifera</taxon>
        <taxon>Eurotatoria</taxon>
        <taxon>Monogononta</taxon>
        <taxon>Pseudotrocha</taxon>
        <taxon>Ploima</taxon>
        <taxon>Brachionidae</taxon>
        <taxon>Brachionus</taxon>
    </lineage>
</organism>
<dbReference type="Pfam" id="PF16978">
    <property type="entry name" value="CRIM"/>
    <property type="match status" value="1"/>
</dbReference>
<dbReference type="GO" id="GO:0031932">
    <property type="term" value="C:TORC2 complex"/>
    <property type="evidence" value="ECO:0007669"/>
    <property type="project" value="InterPro"/>
</dbReference>
<dbReference type="AlphaFoldDB" id="A0A813TWW5"/>
<comment type="caution">
    <text evidence="3">The sequence shown here is derived from an EMBL/GenBank/DDBJ whole genome shotgun (WGS) entry which is preliminary data.</text>
</comment>
<dbReference type="Proteomes" id="UP000663879">
    <property type="component" value="Unassembled WGS sequence"/>
</dbReference>
<accession>A0A813TWW5</accession>
<evidence type="ECO:0000256" key="1">
    <source>
        <dbReference type="ARBA" id="ARBA00009407"/>
    </source>
</evidence>
<protein>
    <recommendedName>
        <fullName evidence="2">CRIM domain-containing protein</fullName>
    </recommendedName>
</protein>
<dbReference type="InterPro" id="IPR031567">
    <property type="entry name" value="CRIM_dom"/>
</dbReference>
<reference evidence="3" key="1">
    <citation type="submission" date="2021-02" db="EMBL/GenBank/DDBJ databases">
        <authorList>
            <person name="Nowell W R."/>
        </authorList>
    </citation>
    <scope>NUCLEOTIDE SEQUENCE</scope>
    <source>
        <strain evidence="3">Ploen Becks lab</strain>
    </source>
</reference>
<dbReference type="EMBL" id="CAJNOC010000929">
    <property type="protein sequence ID" value="CAF0818471.1"/>
    <property type="molecule type" value="Genomic_DNA"/>
</dbReference>
<dbReference type="GO" id="GO:0005737">
    <property type="term" value="C:cytoplasm"/>
    <property type="evidence" value="ECO:0007669"/>
    <property type="project" value="TreeGrafter"/>
</dbReference>